<name>A0A2W4XSQ4_9CYAN</name>
<evidence type="ECO:0000256" key="3">
    <source>
        <dbReference type="ARBA" id="ARBA00022676"/>
    </source>
</evidence>
<evidence type="ECO:0000313" key="7">
    <source>
        <dbReference type="Proteomes" id="UP000249794"/>
    </source>
</evidence>
<evidence type="ECO:0000259" key="5">
    <source>
        <dbReference type="Pfam" id="PF00535"/>
    </source>
</evidence>
<evidence type="ECO:0000256" key="2">
    <source>
        <dbReference type="ARBA" id="ARBA00006739"/>
    </source>
</evidence>
<evidence type="ECO:0000313" key="6">
    <source>
        <dbReference type="EMBL" id="PZO59944.1"/>
    </source>
</evidence>
<reference evidence="6 7" key="2">
    <citation type="submission" date="2018-06" db="EMBL/GenBank/DDBJ databases">
        <title>Metagenomic assembly of (sub)arctic Cyanobacteria and their associated microbiome from non-axenic cultures.</title>
        <authorList>
            <person name="Baurain D."/>
        </authorList>
    </citation>
    <scope>NUCLEOTIDE SEQUENCE [LARGE SCALE GENOMIC DNA]</scope>
    <source>
        <strain evidence="6">ULC027bin1</strain>
    </source>
</reference>
<proteinExistence type="inferred from homology"/>
<dbReference type="InterPro" id="IPR001173">
    <property type="entry name" value="Glyco_trans_2-like"/>
</dbReference>
<dbReference type="PANTHER" id="PTHR43179">
    <property type="entry name" value="RHAMNOSYLTRANSFERASE WBBL"/>
    <property type="match status" value="1"/>
</dbReference>
<dbReference type="Proteomes" id="UP000249794">
    <property type="component" value="Unassembled WGS sequence"/>
</dbReference>
<dbReference type="GO" id="GO:0016757">
    <property type="term" value="F:glycosyltransferase activity"/>
    <property type="evidence" value="ECO:0007669"/>
    <property type="project" value="UniProtKB-KW"/>
</dbReference>
<reference evidence="7" key="1">
    <citation type="submission" date="2018-04" db="EMBL/GenBank/DDBJ databases">
        <authorList>
            <person name="Cornet L."/>
        </authorList>
    </citation>
    <scope>NUCLEOTIDE SEQUENCE [LARGE SCALE GENOMIC DNA]</scope>
</reference>
<dbReference type="EMBL" id="QBMP01000015">
    <property type="protein sequence ID" value="PZO59944.1"/>
    <property type="molecule type" value="Genomic_DNA"/>
</dbReference>
<evidence type="ECO:0000256" key="4">
    <source>
        <dbReference type="ARBA" id="ARBA00022679"/>
    </source>
</evidence>
<dbReference type="PANTHER" id="PTHR43179:SF12">
    <property type="entry name" value="GALACTOFURANOSYLTRANSFERASE GLFT2"/>
    <property type="match status" value="1"/>
</dbReference>
<dbReference type="Pfam" id="PF00535">
    <property type="entry name" value="Glycos_transf_2"/>
    <property type="match status" value="1"/>
</dbReference>
<dbReference type="AlphaFoldDB" id="A0A2W4XSQ4"/>
<evidence type="ECO:0000256" key="1">
    <source>
        <dbReference type="ARBA" id="ARBA00004776"/>
    </source>
</evidence>
<comment type="pathway">
    <text evidence="1">Cell wall biogenesis; cell wall polysaccharide biosynthesis.</text>
</comment>
<dbReference type="Gene3D" id="3.90.550.10">
    <property type="entry name" value="Spore Coat Polysaccharide Biosynthesis Protein SpsA, Chain A"/>
    <property type="match status" value="1"/>
</dbReference>
<keyword evidence="3" id="KW-0328">Glycosyltransferase</keyword>
<accession>A0A2W4XSQ4</accession>
<protein>
    <recommendedName>
        <fullName evidence="5">Glycosyltransferase 2-like domain-containing protein</fullName>
    </recommendedName>
</protein>
<comment type="caution">
    <text evidence="6">The sequence shown here is derived from an EMBL/GenBank/DDBJ whole genome shotgun (WGS) entry which is preliminary data.</text>
</comment>
<organism evidence="6 7">
    <name type="scientific">Phormidesmis priestleyi</name>
    <dbReference type="NCBI Taxonomy" id="268141"/>
    <lineage>
        <taxon>Bacteria</taxon>
        <taxon>Bacillati</taxon>
        <taxon>Cyanobacteriota</taxon>
        <taxon>Cyanophyceae</taxon>
        <taxon>Leptolyngbyales</taxon>
        <taxon>Leptolyngbyaceae</taxon>
        <taxon>Phormidesmis</taxon>
    </lineage>
</organism>
<dbReference type="SUPFAM" id="SSF53448">
    <property type="entry name" value="Nucleotide-diphospho-sugar transferases"/>
    <property type="match status" value="1"/>
</dbReference>
<comment type="similarity">
    <text evidence="2">Belongs to the glycosyltransferase 2 family.</text>
</comment>
<gene>
    <name evidence="6" type="ORF">DCF15_02925</name>
</gene>
<sequence>MLTLGITIPVRNRKALTLAILQQISEQIAAQSAQSAKSTNIEIIEINIQIIVVDDASTDGTAEAIALHFPQVHLLHGDGDLWWTGAIAKAMTYATQTLNADYIIWLNDDITLADDFITQVLAYCQQPTAKTLTGGIICDQQHPDWIVFGGVIASQLINNISQFTQPVLPVDTLNGNLAILPARIVADIGLPDTKRFRHYGGDFEYICRAKANGYSAQLSSQLRATTDYQAADVIRYMPLWIQWVTSSRLADKWQVLQKLSSRRSPHNVEHMVNSIHRAQPSVPRWKYAAFYCRKLIKIIGTEFIPATVKKRRIQAYFQRQNIPPDIAQAILNPTAKPSS</sequence>
<dbReference type="InterPro" id="IPR029044">
    <property type="entry name" value="Nucleotide-diphossugar_trans"/>
</dbReference>
<feature type="domain" description="Glycosyltransferase 2-like" evidence="5">
    <location>
        <begin position="8"/>
        <end position="143"/>
    </location>
</feature>
<keyword evidence="4" id="KW-0808">Transferase</keyword>